<dbReference type="RefSeq" id="YP_009777610.1">
    <property type="nucleotide sequence ID" value="NC_047700.1"/>
</dbReference>
<proteinExistence type="predicted"/>
<keyword evidence="2" id="KW-1185">Reference proteome</keyword>
<evidence type="ECO:0000313" key="2">
    <source>
        <dbReference type="Proteomes" id="UP000504913"/>
    </source>
</evidence>
<dbReference type="GeneID" id="55412274"/>
<protein>
    <submittedName>
        <fullName evidence="1">Uncharacterized protein</fullName>
    </submittedName>
</protein>
<dbReference type="KEGG" id="vg:55412274"/>
<evidence type="ECO:0000313" key="1">
    <source>
        <dbReference type="EMBL" id="BAQ94354.1"/>
    </source>
</evidence>
<reference evidence="1 2" key="1">
    <citation type="journal article" date="2013" name="PLoS Genet.">
        <title>Expanding the Marine Virosphere Using Metagenomics.</title>
        <authorList>
            <person name="Mizuno C.M."/>
            <person name="Rodriguez-Valera F."/>
            <person name="Kimes N.E."/>
            <person name="Ghai R."/>
        </authorList>
    </citation>
    <scope>NUCLEOTIDE SEQUENCE [LARGE SCALE GENOMIC DNA]</scope>
    <source>
        <strain evidence="1">UvMED-CGR-C79-MedDCM-OCT-S37-C6</strain>
    </source>
</reference>
<sequence>MPVQQIQTSMELELRREITLRKIQELYEAGQWDELTELSEILVSAWIQQCVVSDWLASEAGVALATRPNEFPR</sequence>
<accession>A0A6S4PM59</accession>
<name>A0A6S4PM59_9CAUD</name>
<dbReference type="Proteomes" id="UP000504913">
    <property type="component" value="Segment"/>
</dbReference>
<organism evidence="1 2">
    <name type="scientific">uncultured phage_MedDCM-OCT-S37-C6</name>
    <dbReference type="NCBI Taxonomy" id="2740804"/>
    <lineage>
        <taxon>Viruses</taxon>
        <taxon>Duplodnaviria</taxon>
        <taxon>Heunggongvirae</taxon>
        <taxon>Uroviricota</taxon>
        <taxon>Caudoviricetes</taxon>
        <taxon>Autographivirales</taxon>
        <taxon>Oinezvirus</taxon>
        <taxon>Oinezvirus S37C6</taxon>
    </lineage>
</organism>
<dbReference type="EMBL" id="AP013546">
    <property type="protein sequence ID" value="BAQ94354.1"/>
    <property type="molecule type" value="Genomic_DNA"/>
</dbReference>